<gene>
    <name evidence="13" type="ORF">MONBRDRAFT_4746</name>
</gene>
<keyword evidence="4 11" id="KW-0812">Transmembrane</keyword>
<accession>A9UNT8</accession>
<keyword evidence="14" id="KW-1185">Reference proteome</keyword>
<organism evidence="13 14">
    <name type="scientific">Monosiga brevicollis</name>
    <name type="common">Choanoflagellate</name>
    <dbReference type="NCBI Taxonomy" id="81824"/>
    <lineage>
        <taxon>Eukaryota</taxon>
        <taxon>Choanoflagellata</taxon>
        <taxon>Craspedida</taxon>
        <taxon>Salpingoecidae</taxon>
        <taxon>Monosiga</taxon>
    </lineage>
</organism>
<sequence length="1057" mass="118319">MAHPTLPTTALSLSRDSNMERPTCTQIASPPWVNTAPSSISSRTQHPMAIATHTAPVPLPREASVPAPASPVLLATSPASTLSESAEPEGQLLVQPGLAAAVPRGPCRRLALGRPSCDSTEGQFADGCDRMALMRTTVATNTSPSHAAPTLRWTTEHEQIFEWLRRDPGCAPPVEDPAALAAALPGILLDPGFPALVALVSSVHDLLRPAQRRAIESWVKLEPKPEIVLVGYGAGYEDVAAEFGCVISRHLDMNFKMLPLAGSLVHLASEWDTDVSVIVNSDILLTQSLPDAIAKVRSQFTDWFITGARYDLDELPPMYEPARPDFNEAAFMGYVKTKGTLHTAGGLLTPRYDVTHMTGKSKFDNWFVHEVIQAGYRDVVDTTESVVAVHVQHDYTSASGVVQRNTGGGTFWMKSKTSDWMIFHNAHLALTYGSYRNQDGTTLHAPWKLVSCMEPGGMCLLKRLRPGLCPCEHNAFALNTQNDPEIVEVFENDRKKNLVKCASISIDKREKFDIPVKTEEGHPPAYGLPFTLRDLLPVVARDNHVLVTGASYAYRDVVMNFVCQLRKLGIYDQLVIAAFDEDMYRFGFRMGLPVFFYQASDISGLTSHDLEYGSQHFKKVTKLKSQVVLQILKLGYDVTWTGFYRVRATPMAIVAMEQVVAHAATSTMTEQPSFYIILCGGKEGATTQGDDKCLYTPPRNVFPTQAVLEVEFLDRQRFPAGAVGGFWGLADIAVEQPQLVLLHNNWVKGLRAKIRRFTEHKMWRYNRNQEICDYSDAPSYNFDWQPCTYPLGFVQLPAWYERTVSQWRLAVDGEQLLDRLFWYMTGAAMLYLPVIFGLRQLMANRAPFKLKMPLVLWNILLVIFNVYAFYYTAPTTVQHALNGTIMPETCHLLPEGHQGPTSMAIFAFALSKIPEMGDTLFLVLKKRPVITLHWWHHLTVMLYCWNILYEPKYNQGTEGIIFAAMNSLVHIIMYSYYAARALGYRPVGDIWITSLQILQMVVGTYIASYRLTVCNSVRPESAWGALIMYASYFYLFADFFARRYLKPGPQSDKIKAT</sequence>
<reference evidence="13 14" key="1">
    <citation type="journal article" date="2008" name="Nature">
        <title>The genome of the choanoflagellate Monosiga brevicollis and the origin of metazoans.</title>
        <authorList>
            <consortium name="JGI Sequencing"/>
            <person name="King N."/>
            <person name="Westbrook M.J."/>
            <person name="Young S.L."/>
            <person name="Kuo A."/>
            <person name="Abedin M."/>
            <person name="Chapman J."/>
            <person name="Fairclough S."/>
            <person name="Hellsten U."/>
            <person name="Isogai Y."/>
            <person name="Letunic I."/>
            <person name="Marr M."/>
            <person name="Pincus D."/>
            <person name="Putnam N."/>
            <person name="Rokas A."/>
            <person name="Wright K.J."/>
            <person name="Zuzow R."/>
            <person name="Dirks W."/>
            <person name="Good M."/>
            <person name="Goodstein D."/>
            <person name="Lemons D."/>
            <person name="Li W."/>
            <person name="Lyons J.B."/>
            <person name="Morris A."/>
            <person name="Nichols S."/>
            <person name="Richter D.J."/>
            <person name="Salamov A."/>
            <person name="Bork P."/>
            <person name="Lim W.A."/>
            <person name="Manning G."/>
            <person name="Miller W.T."/>
            <person name="McGinnis W."/>
            <person name="Shapiro H."/>
            <person name="Tjian R."/>
            <person name="Grigoriev I.V."/>
            <person name="Rokhsar D."/>
        </authorList>
    </citation>
    <scope>NUCLEOTIDE SEQUENCE [LARGE SCALE GENOMIC DNA]</scope>
    <source>
        <strain evidence="14">MX1 / ATCC 50154</strain>
    </source>
</reference>
<name>A9UNT8_MONBE</name>
<dbReference type="RefSeq" id="XP_001742519.1">
    <property type="nucleotide sequence ID" value="XM_001742467.1"/>
</dbReference>
<feature type="transmembrane region" description="Helical" evidence="11">
    <location>
        <begin position="931"/>
        <end position="948"/>
    </location>
</feature>
<keyword evidence="2" id="KW-0444">Lipid biosynthesis</keyword>
<dbReference type="KEGG" id="mbr:MONBRDRAFT_4746"/>
<evidence type="ECO:0000256" key="11">
    <source>
        <dbReference type="SAM" id="Phobius"/>
    </source>
</evidence>
<evidence type="ECO:0000256" key="6">
    <source>
        <dbReference type="ARBA" id="ARBA00022989"/>
    </source>
</evidence>
<keyword evidence="3" id="KW-0808">Transferase</keyword>
<keyword evidence="8 11" id="KW-0472">Membrane</keyword>
<dbReference type="InterPro" id="IPR002076">
    <property type="entry name" value="ELO_fam"/>
</dbReference>
<evidence type="ECO:0000259" key="12">
    <source>
        <dbReference type="Pfam" id="PF03407"/>
    </source>
</evidence>
<dbReference type="GO" id="GO:0042761">
    <property type="term" value="P:very long-chain fatty acid biosynthetic process"/>
    <property type="evidence" value="ECO:0000318"/>
    <property type="project" value="GO_Central"/>
</dbReference>
<feature type="region of interest" description="Disordered" evidence="10">
    <location>
        <begin position="1"/>
        <end position="40"/>
    </location>
</feature>
<dbReference type="GO" id="GO:0009922">
    <property type="term" value="F:fatty acid elongase activity"/>
    <property type="evidence" value="ECO:0000318"/>
    <property type="project" value="GO_Central"/>
</dbReference>
<keyword evidence="6 11" id="KW-1133">Transmembrane helix</keyword>
<evidence type="ECO:0000313" key="13">
    <source>
        <dbReference type="EMBL" id="EDQ92757.1"/>
    </source>
</evidence>
<dbReference type="eggNOG" id="KOG3072">
    <property type="taxonomic scope" value="Eukaryota"/>
</dbReference>
<dbReference type="EMBL" id="CH991543">
    <property type="protein sequence ID" value="EDQ92757.1"/>
    <property type="molecule type" value="Genomic_DNA"/>
</dbReference>
<dbReference type="GO" id="GO:0030148">
    <property type="term" value="P:sphingolipid biosynthetic process"/>
    <property type="evidence" value="ECO:0000318"/>
    <property type="project" value="GO_Central"/>
</dbReference>
<dbReference type="Proteomes" id="UP000001357">
    <property type="component" value="Unassembled WGS sequence"/>
</dbReference>
<feature type="domain" description="Nucleotide-diphospho-sugar transferase" evidence="12">
    <location>
        <begin position="641"/>
        <end position="757"/>
    </location>
</feature>
<feature type="domain" description="Nucleotide-diphospho-sugar transferase" evidence="12">
    <location>
        <begin position="572"/>
        <end position="638"/>
    </location>
</feature>
<dbReference type="GeneID" id="5887496"/>
<feature type="transmembrane region" description="Helical" evidence="11">
    <location>
        <begin position="854"/>
        <end position="873"/>
    </location>
</feature>
<feature type="transmembrane region" description="Helical" evidence="11">
    <location>
        <begin position="1021"/>
        <end position="1041"/>
    </location>
</feature>
<protein>
    <recommendedName>
        <fullName evidence="12">Nucleotide-diphospho-sugar transferase domain-containing protein</fullName>
    </recommendedName>
</protein>
<evidence type="ECO:0000256" key="9">
    <source>
        <dbReference type="ARBA" id="ARBA00023160"/>
    </source>
</evidence>
<evidence type="ECO:0000313" key="14">
    <source>
        <dbReference type="Proteomes" id="UP000001357"/>
    </source>
</evidence>
<feature type="transmembrane region" description="Helical" evidence="11">
    <location>
        <begin position="990"/>
        <end position="1009"/>
    </location>
</feature>
<evidence type="ECO:0000256" key="7">
    <source>
        <dbReference type="ARBA" id="ARBA00023098"/>
    </source>
</evidence>
<dbReference type="PANTHER" id="PTHR47483:SF1">
    <property type="entry name" value="BETA-ARABINOFURANOSYLTRANSFERASE RAY1"/>
    <property type="match status" value="1"/>
</dbReference>
<dbReference type="InParanoid" id="A9UNT8"/>
<evidence type="ECO:0000256" key="2">
    <source>
        <dbReference type="ARBA" id="ARBA00022516"/>
    </source>
</evidence>
<keyword evidence="5" id="KW-0276">Fatty acid metabolism</keyword>
<evidence type="ECO:0000256" key="4">
    <source>
        <dbReference type="ARBA" id="ARBA00022692"/>
    </source>
</evidence>
<dbReference type="Pfam" id="PF01151">
    <property type="entry name" value="ELO"/>
    <property type="match status" value="1"/>
</dbReference>
<keyword evidence="9" id="KW-0275">Fatty acid biosynthesis</keyword>
<dbReference type="AlphaFoldDB" id="A9UNT8"/>
<evidence type="ECO:0000256" key="10">
    <source>
        <dbReference type="SAM" id="MobiDB-lite"/>
    </source>
</evidence>
<feature type="compositionally biased region" description="Polar residues" evidence="10">
    <location>
        <begin position="1"/>
        <end position="16"/>
    </location>
</feature>
<dbReference type="PANTHER" id="PTHR47483">
    <property type="entry name" value="BETA-ARABINOFURANOSYLTRANSFERASE RAY1"/>
    <property type="match status" value="1"/>
</dbReference>
<proteinExistence type="predicted"/>
<evidence type="ECO:0000256" key="1">
    <source>
        <dbReference type="ARBA" id="ARBA00004141"/>
    </source>
</evidence>
<dbReference type="GO" id="GO:0019367">
    <property type="term" value="P:fatty acid elongation, saturated fatty acid"/>
    <property type="evidence" value="ECO:0000318"/>
    <property type="project" value="GO_Central"/>
</dbReference>
<dbReference type="Pfam" id="PF03407">
    <property type="entry name" value="Nucleotid_trans"/>
    <property type="match status" value="2"/>
</dbReference>
<feature type="transmembrane region" description="Helical" evidence="11">
    <location>
        <begin position="820"/>
        <end position="842"/>
    </location>
</feature>
<dbReference type="GO" id="GO:0034626">
    <property type="term" value="P:fatty acid elongation, polyunsaturated fatty acid"/>
    <property type="evidence" value="ECO:0000318"/>
    <property type="project" value="GO_Central"/>
</dbReference>
<dbReference type="GO" id="GO:0034625">
    <property type="term" value="P:fatty acid elongation, monounsaturated fatty acid"/>
    <property type="evidence" value="ECO:0000318"/>
    <property type="project" value="GO_Central"/>
</dbReference>
<evidence type="ECO:0000256" key="5">
    <source>
        <dbReference type="ARBA" id="ARBA00022832"/>
    </source>
</evidence>
<feature type="transmembrane region" description="Helical" evidence="11">
    <location>
        <begin position="903"/>
        <end position="924"/>
    </location>
</feature>
<dbReference type="InterPro" id="IPR005069">
    <property type="entry name" value="Nucl-diP-sugar_transferase"/>
</dbReference>
<keyword evidence="7" id="KW-0443">Lipid metabolism</keyword>
<dbReference type="GO" id="GO:0016757">
    <property type="term" value="F:glycosyltransferase activity"/>
    <property type="evidence" value="ECO:0007669"/>
    <property type="project" value="InterPro"/>
</dbReference>
<feature type="transmembrane region" description="Helical" evidence="11">
    <location>
        <begin position="960"/>
        <end position="978"/>
    </location>
</feature>
<evidence type="ECO:0000256" key="8">
    <source>
        <dbReference type="ARBA" id="ARBA00023136"/>
    </source>
</evidence>
<evidence type="ECO:0000256" key="3">
    <source>
        <dbReference type="ARBA" id="ARBA00022679"/>
    </source>
</evidence>
<dbReference type="GO" id="GO:0005789">
    <property type="term" value="C:endoplasmic reticulum membrane"/>
    <property type="evidence" value="ECO:0000318"/>
    <property type="project" value="GO_Central"/>
</dbReference>
<dbReference type="InterPro" id="IPR044575">
    <property type="entry name" value="RAY1-like"/>
</dbReference>
<comment type="subcellular location">
    <subcellularLocation>
        <location evidence="1">Membrane</location>
        <topology evidence="1">Multi-pass membrane protein</topology>
    </subcellularLocation>
</comment>